<dbReference type="Proteomes" id="UP001314169">
    <property type="component" value="Chromosome 20"/>
</dbReference>
<evidence type="ECO:0008006" key="4">
    <source>
        <dbReference type="Google" id="ProtNLM"/>
    </source>
</evidence>
<gene>
    <name evidence="2" type="ORF">MPIPNATIZW_LOCUS10506</name>
</gene>
<accession>A0ABN9ZVD6</accession>
<proteinExistence type="predicted"/>
<keyword evidence="3" id="KW-1185">Reference proteome</keyword>
<protein>
    <recommendedName>
        <fullName evidence="4">LAGLIDADG homing endonuclease</fullName>
    </recommendedName>
</protein>
<reference evidence="2" key="1">
    <citation type="submission" date="2023-12" db="EMBL/GenBank/DDBJ databases">
        <authorList>
            <person name="Brown T."/>
        </authorList>
    </citation>
    <scope>NUCLEOTIDE SEQUENCE</scope>
</reference>
<evidence type="ECO:0000313" key="3">
    <source>
        <dbReference type="Proteomes" id="UP001314169"/>
    </source>
</evidence>
<feature type="region of interest" description="Disordered" evidence="1">
    <location>
        <begin position="1"/>
        <end position="22"/>
    </location>
</feature>
<evidence type="ECO:0000313" key="2">
    <source>
        <dbReference type="EMBL" id="CAK6442200.1"/>
    </source>
</evidence>
<organism evidence="2 3">
    <name type="scientific">Pipistrellus nathusii</name>
    <name type="common">Nathusius' pipistrelle</name>
    <dbReference type="NCBI Taxonomy" id="59473"/>
    <lineage>
        <taxon>Eukaryota</taxon>
        <taxon>Metazoa</taxon>
        <taxon>Chordata</taxon>
        <taxon>Craniata</taxon>
        <taxon>Vertebrata</taxon>
        <taxon>Euteleostomi</taxon>
        <taxon>Mammalia</taxon>
        <taxon>Eutheria</taxon>
        <taxon>Laurasiatheria</taxon>
        <taxon>Chiroptera</taxon>
        <taxon>Yangochiroptera</taxon>
        <taxon>Vespertilionidae</taxon>
        <taxon>Pipistrellus</taxon>
    </lineage>
</organism>
<name>A0ABN9ZVD6_PIPNA</name>
<evidence type="ECO:0000256" key="1">
    <source>
        <dbReference type="SAM" id="MobiDB-lite"/>
    </source>
</evidence>
<sequence>MSQLPEEASCKVQSQKPVNKGNLPSEEVWKGFFLLCHCKCFPVSPPVRGFNALIRAGQTSDMEVLLYSYVRGFLSFRICNHTFIITIDGYRSPYNWKHISRFFFFLQTIKSKH</sequence>
<dbReference type="EMBL" id="OY882877">
    <property type="protein sequence ID" value="CAK6442200.1"/>
    <property type="molecule type" value="Genomic_DNA"/>
</dbReference>